<reference evidence="2" key="1">
    <citation type="submission" date="2018-06" db="EMBL/GenBank/DDBJ databases">
        <authorList>
            <person name="Zhirakovskaya E."/>
        </authorList>
    </citation>
    <scope>NUCLEOTIDE SEQUENCE</scope>
</reference>
<name>A0A3B0T7N6_9ZZZZ</name>
<evidence type="ECO:0000256" key="1">
    <source>
        <dbReference type="SAM" id="Phobius"/>
    </source>
</evidence>
<keyword evidence="1" id="KW-0472">Membrane</keyword>
<gene>
    <name evidence="2" type="ORF">MNBD_BACTEROID05-1236</name>
</gene>
<sequence>MELLIGLILISLIIILPVHLAGKIVDAKRTGFGWCLLAIIVACLFQGISHT</sequence>
<feature type="non-terminal residue" evidence="2">
    <location>
        <position position="51"/>
    </location>
</feature>
<dbReference type="AlphaFoldDB" id="A0A3B0T7N6"/>
<organism evidence="2">
    <name type="scientific">hydrothermal vent metagenome</name>
    <dbReference type="NCBI Taxonomy" id="652676"/>
    <lineage>
        <taxon>unclassified sequences</taxon>
        <taxon>metagenomes</taxon>
        <taxon>ecological metagenomes</taxon>
    </lineage>
</organism>
<protein>
    <submittedName>
        <fullName evidence="2">Uncharacterized protein</fullName>
    </submittedName>
</protein>
<feature type="transmembrane region" description="Helical" evidence="1">
    <location>
        <begin position="31"/>
        <end position="48"/>
    </location>
</feature>
<evidence type="ECO:0000313" key="2">
    <source>
        <dbReference type="EMBL" id="VAW14701.1"/>
    </source>
</evidence>
<accession>A0A3B0T7N6</accession>
<keyword evidence="1" id="KW-0812">Transmembrane</keyword>
<keyword evidence="1" id="KW-1133">Transmembrane helix</keyword>
<dbReference type="EMBL" id="UOEN01000233">
    <property type="protein sequence ID" value="VAW14701.1"/>
    <property type="molecule type" value="Genomic_DNA"/>
</dbReference>
<proteinExistence type="predicted"/>